<evidence type="ECO:0000256" key="1">
    <source>
        <dbReference type="ARBA" id="ARBA00004123"/>
    </source>
</evidence>
<evidence type="ECO:0000256" key="3">
    <source>
        <dbReference type="ARBA" id="ARBA00022448"/>
    </source>
</evidence>
<keyword evidence="5" id="KW-0690">Ribosome biogenesis</keyword>
<reference evidence="8 9" key="1">
    <citation type="submission" date="2016-03" db="EMBL/GenBank/DDBJ databases">
        <authorList>
            <person name="Ploux O."/>
        </authorList>
    </citation>
    <scope>NUCLEOTIDE SEQUENCE [LARGE SCALE GENOMIC DNA]</scope>
    <source>
        <strain evidence="8 9">URUG2</strain>
    </source>
</reference>
<feature type="compositionally biased region" description="Low complexity" evidence="7">
    <location>
        <begin position="13"/>
        <end position="24"/>
    </location>
</feature>
<dbReference type="InterPro" id="IPR053278">
    <property type="entry name" value="Pre-60S_factor_ECM1"/>
</dbReference>
<name>A0A2D3VNT4_9PEZI</name>
<sequence>MAKTPKTKKREISANSRAARRGASPVVLPKGSASKGAGEESDYKPWLHTPTGAGITKKKKTKTLTRQQRVRQQKGSEKADAITNKLEKKVADSTNRGRKVDARRADWEELNDKIAGKKKSKKEKALEKAVEEAGAKPMEDVVVADVMATVPDKVTEAGVVEGADQGDWEDVDEVL</sequence>
<dbReference type="InterPro" id="IPR022784">
    <property type="entry name" value="Ribosome_bgen_Alb1"/>
</dbReference>
<dbReference type="GO" id="GO:0030687">
    <property type="term" value="C:preribosome, large subunit precursor"/>
    <property type="evidence" value="ECO:0007669"/>
    <property type="project" value="TreeGrafter"/>
</dbReference>
<comment type="subcellular location">
    <subcellularLocation>
        <location evidence="2">Cytoplasm</location>
    </subcellularLocation>
    <subcellularLocation>
        <location evidence="1">Nucleus</location>
    </subcellularLocation>
</comment>
<evidence type="ECO:0000256" key="7">
    <source>
        <dbReference type="SAM" id="MobiDB-lite"/>
    </source>
</evidence>
<dbReference type="Pfam" id="PF09135">
    <property type="entry name" value="Alb1"/>
    <property type="match status" value="1"/>
</dbReference>
<keyword evidence="9" id="KW-1185">Reference proteome</keyword>
<keyword evidence="3" id="KW-0813">Transport</keyword>
<dbReference type="RefSeq" id="XP_023630192.1">
    <property type="nucleotide sequence ID" value="XM_023774424.1"/>
</dbReference>
<evidence type="ECO:0000256" key="4">
    <source>
        <dbReference type="ARBA" id="ARBA00022490"/>
    </source>
</evidence>
<keyword evidence="6" id="KW-0539">Nucleus</keyword>
<evidence type="ECO:0008006" key="10">
    <source>
        <dbReference type="Google" id="ProtNLM"/>
    </source>
</evidence>
<protein>
    <recommendedName>
        <fullName evidence="10">Alb1-domain-containing protein</fullName>
    </recommendedName>
</protein>
<dbReference type="Proteomes" id="UP000225277">
    <property type="component" value="Unassembled WGS sequence"/>
</dbReference>
<dbReference type="EMBL" id="FJUY01000017">
    <property type="protein sequence ID" value="CZT23468.1"/>
    <property type="molecule type" value="Genomic_DNA"/>
</dbReference>
<dbReference type="GO" id="GO:0000055">
    <property type="term" value="P:ribosomal large subunit export from nucleus"/>
    <property type="evidence" value="ECO:0007669"/>
    <property type="project" value="TreeGrafter"/>
</dbReference>
<dbReference type="PANTHER" id="PTHR28280:SF1">
    <property type="entry name" value="SHUTTLING PRE-60S FACTOR ECM1"/>
    <property type="match status" value="1"/>
</dbReference>
<dbReference type="PANTHER" id="PTHR28280">
    <property type="entry name" value="SHUTTLING PRE-60S FACTOR ECM1"/>
    <property type="match status" value="1"/>
</dbReference>
<evidence type="ECO:0000256" key="2">
    <source>
        <dbReference type="ARBA" id="ARBA00004496"/>
    </source>
</evidence>
<proteinExistence type="predicted"/>
<evidence type="ECO:0000313" key="9">
    <source>
        <dbReference type="Proteomes" id="UP000225277"/>
    </source>
</evidence>
<evidence type="ECO:0000256" key="6">
    <source>
        <dbReference type="ARBA" id="ARBA00023242"/>
    </source>
</evidence>
<keyword evidence="4" id="KW-0963">Cytoplasm</keyword>
<dbReference type="GeneID" id="35604254"/>
<gene>
    <name evidence="8" type="ORF">RCC_09182</name>
</gene>
<dbReference type="OrthoDB" id="5304887at2759"/>
<evidence type="ECO:0000313" key="8">
    <source>
        <dbReference type="EMBL" id="CZT23468.1"/>
    </source>
</evidence>
<feature type="compositionally biased region" description="Basic and acidic residues" evidence="7">
    <location>
        <begin position="74"/>
        <end position="85"/>
    </location>
</feature>
<accession>A0A2D3VNT4</accession>
<feature type="region of interest" description="Disordered" evidence="7">
    <location>
        <begin position="1"/>
        <end position="85"/>
    </location>
</feature>
<feature type="compositionally biased region" description="Basic residues" evidence="7">
    <location>
        <begin position="56"/>
        <end position="72"/>
    </location>
</feature>
<organism evidence="8 9">
    <name type="scientific">Ramularia collo-cygni</name>
    <dbReference type="NCBI Taxonomy" id="112498"/>
    <lineage>
        <taxon>Eukaryota</taxon>
        <taxon>Fungi</taxon>
        <taxon>Dikarya</taxon>
        <taxon>Ascomycota</taxon>
        <taxon>Pezizomycotina</taxon>
        <taxon>Dothideomycetes</taxon>
        <taxon>Dothideomycetidae</taxon>
        <taxon>Mycosphaerellales</taxon>
        <taxon>Mycosphaerellaceae</taxon>
        <taxon>Ramularia</taxon>
    </lineage>
</organism>
<evidence type="ECO:0000256" key="5">
    <source>
        <dbReference type="ARBA" id="ARBA00022517"/>
    </source>
</evidence>
<dbReference type="GO" id="GO:0005737">
    <property type="term" value="C:cytoplasm"/>
    <property type="evidence" value="ECO:0007669"/>
    <property type="project" value="UniProtKB-SubCell"/>
</dbReference>
<dbReference type="AlphaFoldDB" id="A0A2D3VNT4"/>
<dbReference type="GO" id="GO:0005730">
    <property type="term" value="C:nucleolus"/>
    <property type="evidence" value="ECO:0007669"/>
    <property type="project" value="TreeGrafter"/>
</dbReference>